<evidence type="ECO:0000256" key="1">
    <source>
        <dbReference type="SAM" id="Phobius"/>
    </source>
</evidence>
<protein>
    <recommendedName>
        <fullName evidence="2">TIR domain-containing protein</fullName>
    </recommendedName>
</protein>
<sequence length="338" mass="38647">MKKGYQVFISHSTSDKTIAFNICNYLENQAIKCWIAPRDMNYGDYANSLLHGIENSQIFLLILSKKANESPHVLREVNHALSHNLKIIPIRIEDIQPTNAMTYYLNTIHWFDVFNANKQIDIDKIVQIVQGVITETPIEVVEQLINPSKVTFKKSTIGLIITFFIIGFTSFYLYYKKNEYKSRYIKDVNLPDNKQVKPNESLHKKWVIQNIGLTDWNNLEMERVGTSEGDGLIKSTSSFQVPKTLTNEKVVLGVEIQMPSTSGSTIAYWKLKRKDNSFLNSFLLKTQNPIFTKLNVIDESGLSQDTNCPNGSIINVDTTFIKNGESLILQTKYGKMYL</sequence>
<organism evidence="3">
    <name type="scientific">uncultured Sulfurovum sp</name>
    <dbReference type="NCBI Taxonomy" id="269237"/>
    <lineage>
        <taxon>Bacteria</taxon>
        <taxon>Pseudomonadati</taxon>
        <taxon>Campylobacterota</taxon>
        <taxon>Epsilonproteobacteria</taxon>
        <taxon>Campylobacterales</taxon>
        <taxon>Sulfurovaceae</taxon>
        <taxon>Sulfurovum</taxon>
        <taxon>environmental samples</taxon>
    </lineage>
</organism>
<dbReference type="Pfam" id="PF16158">
    <property type="entry name" value="N_BRCA1_IG"/>
    <property type="match status" value="1"/>
</dbReference>
<dbReference type="GO" id="GO:0007165">
    <property type="term" value="P:signal transduction"/>
    <property type="evidence" value="ECO:0007669"/>
    <property type="project" value="InterPro"/>
</dbReference>
<feature type="domain" description="TIR" evidence="2">
    <location>
        <begin position="3"/>
        <end position="133"/>
    </location>
</feature>
<dbReference type="PANTHER" id="PTHR20930">
    <property type="entry name" value="OVARIAN CARCINOMA ANTIGEN CA125-RELATED"/>
    <property type="match status" value="1"/>
</dbReference>
<keyword evidence="1" id="KW-0472">Membrane</keyword>
<dbReference type="PANTHER" id="PTHR20930:SF0">
    <property type="entry name" value="PROTEIN ILRUN"/>
    <property type="match status" value="1"/>
</dbReference>
<reference evidence="3" key="1">
    <citation type="submission" date="2020-01" db="EMBL/GenBank/DDBJ databases">
        <authorList>
            <person name="Meier V. D."/>
            <person name="Meier V D."/>
        </authorList>
    </citation>
    <scope>NUCLEOTIDE SEQUENCE</scope>
    <source>
        <strain evidence="3">HLG_WM_MAG_03</strain>
    </source>
</reference>
<keyword evidence="1" id="KW-1133">Transmembrane helix</keyword>
<dbReference type="SUPFAM" id="SSF52200">
    <property type="entry name" value="Toll/Interleukin receptor TIR domain"/>
    <property type="match status" value="1"/>
</dbReference>
<gene>
    <name evidence="3" type="ORF">HELGO_WM18332</name>
</gene>
<proteinExistence type="predicted"/>
<dbReference type="InterPro" id="IPR032350">
    <property type="entry name" value="Nbr1_FW"/>
</dbReference>
<dbReference type="InterPro" id="IPR000157">
    <property type="entry name" value="TIR_dom"/>
</dbReference>
<name>A0A6S6TAH7_9BACT</name>
<evidence type="ECO:0000313" key="3">
    <source>
        <dbReference type="EMBL" id="CAA6815206.1"/>
    </source>
</evidence>
<accession>A0A6S6TAH7</accession>
<dbReference type="Pfam" id="PF13676">
    <property type="entry name" value="TIR_2"/>
    <property type="match status" value="1"/>
</dbReference>
<evidence type="ECO:0000259" key="2">
    <source>
        <dbReference type="PROSITE" id="PS50104"/>
    </source>
</evidence>
<dbReference type="Gene3D" id="3.40.50.10140">
    <property type="entry name" value="Toll/interleukin-1 receptor homology (TIR) domain"/>
    <property type="match status" value="1"/>
</dbReference>
<dbReference type="EMBL" id="CACVAR010000249">
    <property type="protein sequence ID" value="CAA6815206.1"/>
    <property type="molecule type" value="Genomic_DNA"/>
</dbReference>
<dbReference type="Gene3D" id="2.60.40.10">
    <property type="entry name" value="Immunoglobulins"/>
    <property type="match status" value="1"/>
</dbReference>
<dbReference type="PROSITE" id="PS50104">
    <property type="entry name" value="TIR"/>
    <property type="match status" value="1"/>
</dbReference>
<dbReference type="CDD" id="cd14947">
    <property type="entry name" value="NBR1_like"/>
    <property type="match status" value="1"/>
</dbReference>
<dbReference type="InterPro" id="IPR035897">
    <property type="entry name" value="Toll_tir_struct_dom_sf"/>
</dbReference>
<dbReference type="InterPro" id="IPR013783">
    <property type="entry name" value="Ig-like_fold"/>
</dbReference>
<feature type="transmembrane region" description="Helical" evidence="1">
    <location>
        <begin position="156"/>
        <end position="175"/>
    </location>
</feature>
<keyword evidence="1" id="KW-0812">Transmembrane</keyword>
<dbReference type="AlphaFoldDB" id="A0A6S6TAH7"/>